<dbReference type="GO" id="GO:0005694">
    <property type="term" value="C:chromosome"/>
    <property type="evidence" value="ECO:0007669"/>
    <property type="project" value="TreeGrafter"/>
</dbReference>
<dbReference type="InterPro" id="IPR014001">
    <property type="entry name" value="Helicase_ATP-bd"/>
</dbReference>
<feature type="domain" description="Helicase ATP-binding" evidence="2">
    <location>
        <begin position="71"/>
        <end position="118"/>
    </location>
</feature>
<dbReference type="PANTHER" id="PTHR13710">
    <property type="entry name" value="DNA HELICASE RECQ FAMILY MEMBER"/>
    <property type="match status" value="1"/>
</dbReference>
<feature type="non-terminal residue" evidence="3">
    <location>
        <position position="118"/>
    </location>
</feature>
<dbReference type="InterPro" id="IPR027417">
    <property type="entry name" value="P-loop_NTPase"/>
</dbReference>
<keyword evidence="4" id="KW-1185">Reference proteome</keyword>
<feature type="non-terminal residue" evidence="3">
    <location>
        <position position="1"/>
    </location>
</feature>
<protein>
    <submittedName>
        <fullName evidence="3">ATP-dependent DNA helicase RecQ</fullName>
    </submittedName>
</protein>
<dbReference type="PROSITE" id="PS51192">
    <property type="entry name" value="HELICASE_ATP_BIND_1"/>
    <property type="match status" value="1"/>
</dbReference>
<dbReference type="Gene3D" id="3.40.50.300">
    <property type="entry name" value="P-loop containing nucleotide triphosphate hydrolases"/>
    <property type="match status" value="1"/>
</dbReference>
<comment type="similarity">
    <text evidence="1">Belongs to the helicase family. RecQ subfamily.</text>
</comment>
<dbReference type="PANTHER" id="PTHR13710:SF155">
    <property type="entry name" value="ATP-DEPENDENT DNA HELICASE Q-LIKE 3"/>
    <property type="match status" value="1"/>
</dbReference>
<dbReference type="GO" id="GO:0005737">
    <property type="term" value="C:cytoplasm"/>
    <property type="evidence" value="ECO:0007669"/>
    <property type="project" value="TreeGrafter"/>
</dbReference>
<dbReference type="GO" id="GO:0005524">
    <property type="term" value="F:ATP binding"/>
    <property type="evidence" value="ECO:0007669"/>
    <property type="project" value="InterPro"/>
</dbReference>
<keyword evidence="3" id="KW-0378">Hydrolase</keyword>
<sequence length="118" mass="12684">MSLSGFSGPGLCTCELSMLDSDDCKRRVRPRRECAAADVSDEESPWAPKARYALQTHFGFGAFRGHQEAAICAALEGRDVFVLMPTGGGKSLCYCLPALVSGRLVLVCSPLIALMQDQ</sequence>
<keyword evidence="3" id="KW-0547">Nucleotide-binding</keyword>
<accession>A0A699Z2L6</accession>
<name>A0A699Z2L6_HAELA</name>
<reference evidence="3 4" key="1">
    <citation type="submission" date="2020-02" db="EMBL/GenBank/DDBJ databases">
        <title>Draft genome sequence of Haematococcus lacustris strain NIES-144.</title>
        <authorList>
            <person name="Morimoto D."/>
            <person name="Nakagawa S."/>
            <person name="Yoshida T."/>
            <person name="Sawayama S."/>
        </authorList>
    </citation>
    <scope>NUCLEOTIDE SEQUENCE [LARGE SCALE GENOMIC DNA]</scope>
    <source>
        <strain evidence="3 4">NIES-144</strain>
    </source>
</reference>
<dbReference type="Proteomes" id="UP000485058">
    <property type="component" value="Unassembled WGS sequence"/>
</dbReference>
<dbReference type="GO" id="GO:0003676">
    <property type="term" value="F:nucleic acid binding"/>
    <property type="evidence" value="ECO:0007669"/>
    <property type="project" value="InterPro"/>
</dbReference>
<evidence type="ECO:0000313" key="4">
    <source>
        <dbReference type="Proteomes" id="UP000485058"/>
    </source>
</evidence>
<dbReference type="GO" id="GO:0043138">
    <property type="term" value="F:3'-5' DNA helicase activity"/>
    <property type="evidence" value="ECO:0007669"/>
    <property type="project" value="TreeGrafter"/>
</dbReference>
<keyword evidence="3" id="KW-0067">ATP-binding</keyword>
<comment type="caution">
    <text evidence="3">The sequence shown here is derived from an EMBL/GenBank/DDBJ whole genome shotgun (WGS) entry which is preliminary data.</text>
</comment>
<organism evidence="3 4">
    <name type="scientific">Haematococcus lacustris</name>
    <name type="common">Green alga</name>
    <name type="synonym">Haematococcus pluvialis</name>
    <dbReference type="NCBI Taxonomy" id="44745"/>
    <lineage>
        <taxon>Eukaryota</taxon>
        <taxon>Viridiplantae</taxon>
        <taxon>Chlorophyta</taxon>
        <taxon>core chlorophytes</taxon>
        <taxon>Chlorophyceae</taxon>
        <taxon>CS clade</taxon>
        <taxon>Chlamydomonadales</taxon>
        <taxon>Haematococcaceae</taxon>
        <taxon>Haematococcus</taxon>
    </lineage>
</organism>
<evidence type="ECO:0000313" key="3">
    <source>
        <dbReference type="EMBL" id="GFH15795.1"/>
    </source>
</evidence>
<dbReference type="GO" id="GO:0000724">
    <property type="term" value="P:double-strand break repair via homologous recombination"/>
    <property type="evidence" value="ECO:0007669"/>
    <property type="project" value="TreeGrafter"/>
</dbReference>
<dbReference type="Pfam" id="PF00270">
    <property type="entry name" value="DEAD"/>
    <property type="match status" value="1"/>
</dbReference>
<evidence type="ECO:0000256" key="1">
    <source>
        <dbReference type="ARBA" id="ARBA00005446"/>
    </source>
</evidence>
<keyword evidence="3" id="KW-0347">Helicase</keyword>
<proteinExistence type="inferred from homology"/>
<dbReference type="EMBL" id="BLLF01000901">
    <property type="protein sequence ID" value="GFH15795.1"/>
    <property type="molecule type" value="Genomic_DNA"/>
</dbReference>
<dbReference type="SUPFAM" id="SSF52540">
    <property type="entry name" value="P-loop containing nucleoside triphosphate hydrolases"/>
    <property type="match status" value="1"/>
</dbReference>
<gene>
    <name evidence="3" type="ORF">HaLaN_12093</name>
</gene>
<dbReference type="InterPro" id="IPR011545">
    <property type="entry name" value="DEAD/DEAH_box_helicase_dom"/>
</dbReference>
<dbReference type="AlphaFoldDB" id="A0A699Z2L6"/>
<evidence type="ECO:0000259" key="2">
    <source>
        <dbReference type="PROSITE" id="PS51192"/>
    </source>
</evidence>
<dbReference type="GO" id="GO:0009378">
    <property type="term" value="F:four-way junction helicase activity"/>
    <property type="evidence" value="ECO:0007669"/>
    <property type="project" value="TreeGrafter"/>
</dbReference>